<dbReference type="AlphaFoldDB" id="K9WRH2"/>
<dbReference type="EMBL" id="CP003638">
    <property type="protein sequence ID" value="AFZ22386.1"/>
    <property type="molecule type" value="Genomic_DNA"/>
</dbReference>
<reference evidence="2 3" key="1">
    <citation type="submission" date="2012-06" db="EMBL/GenBank/DDBJ databases">
        <title>Finished plasmid 8 of genome of Microcoleus sp. PCC 7113.</title>
        <authorList>
            <consortium name="US DOE Joint Genome Institute"/>
            <person name="Gugger M."/>
            <person name="Coursin T."/>
            <person name="Rippka R."/>
            <person name="Tandeau De Marsac N."/>
            <person name="Huntemann M."/>
            <person name="Wei C.-L."/>
            <person name="Han J."/>
            <person name="Detter J.C."/>
            <person name="Han C."/>
            <person name="Tapia R."/>
            <person name="Chen A."/>
            <person name="Kyrpides N."/>
            <person name="Mavromatis K."/>
            <person name="Markowitz V."/>
            <person name="Szeto E."/>
            <person name="Ivanova N."/>
            <person name="Pagani I."/>
            <person name="Pati A."/>
            <person name="Goodwin L."/>
            <person name="Nordberg H.P."/>
            <person name="Cantor M.N."/>
            <person name="Hua S.X."/>
            <person name="Woyke T."/>
            <person name="Kerfeld C.A."/>
        </authorList>
    </citation>
    <scope>NUCLEOTIDE SEQUENCE [LARGE SCALE GENOMIC DNA]</scope>
    <source>
        <strain evidence="2 3">PCC 7113</strain>
        <plasmid evidence="2 3">pMIC7113.08</plasmid>
    </source>
</reference>
<sequence>MDKFAKRLQSRLTAKGYRFNKEECRQALVQVSLSPLEPSEEEMVLAFDRLVASIEIPEEIQAITPIQTEEISQALEPEAEINIPTPENFDIPVEDLPCLQPPEPEKSEESSLTVTDSSQSDPSSAISQLKVTQAVDQAIAQLGATGNQEAVDILSSLAQELMAEISDIEEMTSTLITAYLNKRGNILTSAIGTINNLRSAQSNSFQSGRNDDFFAQKAQNKQKFLSQVQTTFN</sequence>
<dbReference type="Proteomes" id="UP000010471">
    <property type="component" value="Plasmid pMIC7113.08"/>
</dbReference>
<evidence type="ECO:0000313" key="3">
    <source>
        <dbReference type="Proteomes" id="UP000010471"/>
    </source>
</evidence>
<dbReference type="KEGG" id="mic:Mic7113_6829"/>
<geneLocation type="plasmid" evidence="2 3">
    <name>pMIC7113.08</name>
</geneLocation>
<name>K9WRH2_9CYAN</name>
<keyword evidence="3" id="KW-1185">Reference proteome</keyword>
<organism evidence="2 3">
    <name type="scientific">Allocoleopsis franciscana PCC 7113</name>
    <dbReference type="NCBI Taxonomy" id="1173027"/>
    <lineage>
        <taxon>Bacteria</taxon>
        <taxon>Bacillati</taxon>
        <taxon>Cyanobacteriota</taxon>
        <taxon>Cyanophyceae</taxon>
        <taxon>Coleofasciculales</taxon>
        <taxon>Coleofasciculaceae</taxon>
        <taxon>Allocoleopsis</taxon>
        <taxon>Allocoleopsis franciscana</taxon>
    </lineage>
</organism>
<accession>K9WRH2</accession>
<feature type="compositionally biased region" description="Low complexity" evidence="1">
    <location>
        <begin position="116"/>
        <end position="127"/>
    </location>
</feature>
<evidence type="ECO:0000313" key="2">
    <source>
        <dbReference type="EMBL" id="AFZ22386.1"/>
    </source>
</evidence>
<keyword evidence="2" id="KW-0614">Plasmid</keyword>
<dbReference type="HOGENOM" id="CLU_1188870_0_0_3"/>
<dbReference type="RefSeq" id="WP_015186376.1">
    <property type="nucleotide sequence ID" value="NC_019743.1"/>
</dbReference>
<gene>
    <name evidence="2" type="ORF">Mic7113_6829</name>
</gene>
<protein>
    <submittedName>
        <fullName evidence="2">Uncharacterized protein</fullName>
    </submittedName>
</protein>
<proteinExistence type="predicted"/>
<evidence type="ECO:0000256" key="1">
    <source>
        <dbReference type="SAM" id="MobiDB-lite"/>
    </source>
</evidence>
<feature type="region of interest" description="Disordered" evidence="1">
    <location>
        <begin position="84"/>
        <end position="127"/>
    </location>
</feature>